<accession>A0A1F6WH80</accession>
<keyword evidence="1" id="KW-1133">Transmembrane helix</keyword>
<evidence type="ECO:0000313" key="3">
    <source>
        <dbReference type="Proteomes" id="UP000179880"/>
    </source>
</evidence>
<evidence type="ECO:0000313" key="2">
    <source>
        <dbReference type="EMBL" id="OGI81261.1"/>
    </source>
</evidence>
<organism evidence="2 3">
    <name type="scientific">Candidatus Nomurabacteria bacterium RIFCSPHIGHO2_02_FULL_42_24</name>
    <dbReference type="NCBI Taxonomy" id="1801757"/>
    <lineage>
        <taxon>Bacteria</taxon>
        <taxon>Candidatus Nomuraibacteriota</taxon>
    </lineage>
</organism>
<reference evidence="2 3" key="1">
    <citation type="journal article" date="2016" name="Nat. Commun.">
        <title>Thousands of microbial genomes shed light on interconnected biogeochemical processes in an aquifer system.</title>
        <authorList>
            <person name="Anantharaman K."/>
            <person name="Brown C.T."/>
            <person name="Hug L.A."/>
            <person name="Sharon I."/>
            <person name="Castelle C.J."/>
            <person name="Probst A.J."/>
            <person name="Thomas B.C."/>
            <person name="Singh A."/>
            <person name="Wilkins M.J."/>
            <person name="Karaoz U."/>
            <person name="Brodie E.L."/>
            <person name="Williams K.H."/>
            <person name="Hubbard S.S."/>
            <person name="Banfield J.F."/>
        </authorList>
    </citation>
    <scope>NUCLEOTIDE SEQUENCE [LARGE SCALE GENOMIC DNA]</scope>
</reference>
<proteinExistence type="predicted"/>
<dbReference type="EMBL" id="MFUH01000035">
    <property type="protein sequence ID" value="OGI81261.1"/>
    <property type="molecule type" value="Genomic_DNA"/>
</dbReference>
<feature type="transmembrane region" description="Helical" evidence="1">
    <location>
        <begin position="26"/>
        <end position="50"/>
    </location>
</feature>
<sequence>MEKEFQTSFMPKKPAVEERVRPERSIGLLTLVSIIVFFVSLLIAGGLYGYKIMLVKNVAGLKSDLDRAKAAFEPSVLNNIQKLEKKINASKEILSNHVLISPVFDILSQTTLKTVRYTKFSYVPAQGKYNILLSGQARSYRSVASQADVLGKDKNISNPIFSNLKLDNLGNVNFDLSFSVDQSILTLQQ</sequence>
<evidence type="ECO:0000256" key="1">
    <source>
        <dbReference type="SAM" id="Phobius"/>
    </source>
</evidence>
<keyword evidence="1" id="KW-0812">Transmembrane</keyword>
<dbReference type="AlphaFoldDB" id="A0A1F6WH80"/>
<name>A0A1F6WH80_9BACT</name>
<protein>
    <recommendedName>
        <fullName evidence="4">PilN domain-containing protein</fullName>
    </recommendedName>
</protein>
<evidence type="ECO:0008006" key="4">
    <source>
        <dbReference type="Google" id="ProtNLM"/>
    </source>
</evidence>
<comment type="caution">
    <text evidence="2">The sequence shown here is derived from an EMBL/GenBank/DDBJ whole genome shotgun (WGS) entry which is preliminary data.</text>
</comment>
<gene>
    <name evidence="2" type="ORF">A3B93_00375</name>
</gene>
<dbReference type="Proteomes" id="UP000179880">
    <property type="component" value="Unassembled WGS sequence"/>
</dbReference>
<keyword evidence="1" id="KW-0472">Membrane</keyword>